<comment type="function">
    <text evidence="10">Small subunit of the glutamine-dependent carbamoyl phosphate synthetase (CPSase). CPSase catalyzes the formation of carbamoyl phosphate from the ammonia moiety of glutamine, carbonate, and phosphate donated by ATP, constituting the first step of 2 biosynthetic pathways, one leading to arginine and/or urea and the other to pyrimidine nucleotides. The small subunit (glutamine amidotransferase) binds and cleaves glutamine to supply the large subunit with the substrate ammonia.</text>
</comment>
<feature type="domain" description="Carbamoyl-phosphate synthase small subunit N-terminal" evidence="11">
    <location>
        <begin position="18"/>
        <end position="152"/>
    </location>
</feature>
<evidence type="ECO:0000256" key="1">
    <source>
        <dbReference type="ARBA" id="ARBA00005077"/>
    </source>
</evidence>
<evidence type="ECO:0000256" key="5">
    <source>
        <dbReference type="ARBA" id="ARBA00022741"/>
    </source>
</evidence>
<dbReference type="GO" id="GO:0004088">
    <property type="term" value="F:carbamoyl-phosphate synthase (glutamine-hydrolyzing) activity"/>
    <property type="evidence" value="ECO:0007669"/>
    <property type="project" value="UniProtKB-EC"/>
</dbReference>
<comment type="similarity">
    <text evidence="2 10">Belongs to the CarA family.</text>
</comment>
<organism evidence="12 13">
    <name type="scientific">Aquamicrobium zhengzhouense</name>
    <dbReference type="NCBI Taxonomy" id="2781738"/>
    <lineage>
        <taxon>Bacteria</taxon>
        <taxon>Pseudomonadati</taxon>
        <taxon>Pseudomonadota</taxon>
        <taxon>Alphaproteobacteria</taxon>
        <taxon>Hyphomicrobiales</taxon>
        <taxon>Phyllobacteriaceae</taxon>
        <taxon>Aquamicrobium</taxon>
    </lineage>
</organism>
<comment type="catalytic activity">
    <reaction evidence="9 10">
        <text>hydrogencarbonate + L-glutamine + 2 ATP + H2O = carbamoyl phosphate + L-glutamate + 2 ADP + phosphate + 2 H(+)</text>
        <dbReference type="Rhea" id="RHEA:18633"/>
        <dbReference type="ChEBI" id="CHEBI:15377"/>
        <dbReference type="ChEBI" id="CHEBI:15378"/>
        <dbReference type="ChEBI" id="CHEBI:17544"/>
        <dbReference type="ChEBI" id="CHEBI:29985"/>
        <dbReference type="ChEBI" id="CHEBI:30616"/>
        <dbReference type="ChEBI" id="CHEBI:43474"/>
        <dbReference type="ChEBI" id="CHEBI:58228"/>
        <dbReference type="ChEBI" id="CHEBI:58359"/>
        <dbReference type="ChEBI" id="CHEBI:456216"/>
        <dbReference type="EC" id="6.3.5.5"/>
    </reaction>
</comment>
<dbReference type="Gene3D" id="3.50.30.20">
    <property type="entry name" value="Carbamoyl-phosphate synthase small subunit, N-terminal domain"/>
    <property type="match status" value="1"/>
</dbReference>
<comment type="catalytic activity">
    <reaction evidence="10">
        <text>L-glutamine + H2O = L-glutamate + NH4(+)</text>
        <dbReference type="Rhea" id="RHEA:15889"/>
        <dbReference type="ChEBI" id="CHEBI:15377"/>
        <dbReference type="ChEBI" id="CHEBI:28938"/>
        <dbReference type="ChEBI" id="CHEBI:29985"/>
        <dbReference type="ChEBI" id="CHEBI:58359"/>
    </reaction>
</comment>
<evidence type="ECO:0000259" key="11">
    <source>
        <dbReference type="SMART" id="SM01097"/>
    </source>
</evidence>
<feature type="active site" evidence="10">
    <location>
        <position position="372"/>
    </location>
</feature>
<dbReference type="InterPro" id="IPR036480">
    <property type="entry name" value="CarbP_synth_ssu_N_sf"/>
</dbReference>
<comment type="pathway">
    <text evidence="10">Pyrimidine metabolism; UMP biosynthesis via de novo pathway; (S)-dihydroorotate from bicarbonate: step 1/3.</text>
</comment>
<evidence type="ECO:0000256" key="8">
    <source>
        <dbReference type="ARBA" id="ARBA00022975"/>
    </source>
</evidence>
<dbReference type="SUPFAM" id="SSF52021">
    <property type="entry name" value="Carbamoyl phosphate synthetase, small subunit N-terminal domain"/>
    <property type="match status" value="1"/>
</dbReference>
<evidence type="ECO:0000256" key="6">
    <source>
        <dbReference type="ARBA" id="ARBA00022840"/>
    </source>
</evidence>
<evidence type="ECO:0000256" key="9">
    <source>
        <dbReference type="ARBA" id="ARBA00048816"/>
    </source>
</evidence>
<evidence type="ECO:0000256" key="2">
    <source>
        <dbReference type="ARBA" id="ARBA00007800"/>
    </source>
</evidence>
<dbReference type="HAMAP" id="MF_01209">
    <property type="entry name" value="CPSase_S_chain"/>
    <property type="match status" value="1"/>
</dbReference>
<feature type="binding site" evidence="10">
    <location>
        <position position="292"/>
    </location>
    <ligand>
        <name>L-glutamine</name>
        <dbReference type="ChEBI" id="CHEBI:58359"/>
    </ligand>
</feature>
<dbReference type="Pfam" id="PF00988">
    <property type="entry name" value="CPSase_sm_chain"/>
    <property type="match status" value="1"/>
</dbReference>
<reference evidence="12 13" key="1">
    <citation type="submission" date="2020-10" db="EMBL/GenBank/DDBJ databases">
        <title>Aquamicrobium zhengzhouensis sp. nov., a exopolysaccharide producing bacterium isolated from farmland soil.</title>
        <authorList>
            <person name="Wang X."/>
        </authorList>
    </citation>
    <scope>NUCLEOTIDE SEQUENCE [LARGE SCALE GENOMIC DNA]</scope>
    <source>
        <strain evidence="13">cd-1</strain>
    </source>
</reference>
<feature type="binding site" evidence="10">
    <location>
        <position position="62"/>
    </location>
    <ligand>
        <name>L-glutamine</name>
        <dbReference type="ChEBI" id="CHEBI:58359"/>
    </ligand>
</feature>
<evidence type="ECO:0000256" key="3">
    <source>
        <dbReference type="ARBA" id="ARBA00022571"/>
    </source>
</evidence>
<dbReference type="CDD" id="cd01744">
    <property type="entry name" value="GATase1_CPSase"/>
    <property type="match status" value="1"/>
</dbReference>
<dbReference type="InterPro" id="IPR050472">
    <property type="entry name" value="Anth_synth/Amidotransfase"/>
</dbReference>
<dbReference type="PANTHER" id="PTHR43418:SF7">
    <property type="entry name" value="CARBAMOYL-PHOSPHATE SYNTHASE SMALL CHAIN"/>
    <property type="match status" value="1"/>
</dbReference>
<comment type="pathway">
    <text evidence="1 10">Amino-acid biosynthesis; L-arginine biosynthesis; carbamoyl phosphate from bicarbonate: step 1/1.</text>
</comment>
<feature type="active site" description="Nucleophile" evidence="10">
    <location>
        <position position="288"/>
    </location>
</feature>
<comment type="subunit">
    <text evidence="10">Composed of two chains; the small (or glutamine) chain promotes the hydrolysis of glutamine to ammonia, which is used by the large (or ammonia) chain to synthesize carbamoyl phosphate. Tetramer of heterodimers (alpha,beta)4.</text>
</comment>
<evidence type="ECO:0000256" key="7">
    <source>
        <dbReference type="ARBA" id="ARBA00022962"/>
    </source>
</evidence>
<dbReference type="Pfam" id="PF00117">
    <property type="entry name" value="GATase"/>
    <property type="match status" value="1"/>
</dbReference>
<dbReference type="SMART" id="SM01097">
    <property type="entry name" value="CPSase_sm_chain"/>
    <property type="match status" value="1"/>
</dbReference>
<feature type="region of interest" description="CPSase" evidence="10">
    <location>
        <begin position="1"/>
        <end position="202"/>
    </location>
</feature>
<accession>A0ABS0S9M1</accession>
<comment type="caution">
    <text evidence="12">The sequence shown here is derived from an EMBL/GenBank/DDBJ whole genome shotgun (WGS) entry which is preliminary data.</text>
</comment>
<feature type="binding site" evidence="10">
    <location>
        <position position="261"/>
    </location>
    <ligand>
        <name>L-glutamine</name>
        <dbReference type="ChEBI" id="CHEBI:58359"/>
    </ligand>
</feature>
<keyword evidence="3 10" id="KW-0055">Arginine biosynthesis</keyword>
<feature type="binding site" evidence="10">
    <location>
        <position position="332"/>
    </location>
    <ligand>
        <name>L-glutamine</name>
        <dbReference type="ChEBI" id="CHEBI:58359"/>
    </ligand>
</feature>
<evidence type="ECO:0000313" key="12">
    <source>
        <dbReference type="EMBL" id="MBI1619986.1"/>
    </source>
</evidence>
<dbReference type="InterPro" id="IPR002474">
    <property type="entry name" value="CarbamoylP_synth_ssu_N"/>
</dbReference>
<dbReference type="PANTHER" id="PTHR43418">
    <property type="entry name" value="MULTIFUNCTIONAL TRYPTOPHAN BIOSYNTHESIS PROTEIN-RELATED"/>
    <property type="match status" value="1"/>
</dbReference>
<keyword evidence="8 10" id="KW-0665">Pyrimidine biosynthesis</keyword>
<feature type="binding site" evidence="10">
    <location>
        <position position="333"/>
    </location>
    <ligand>
        <name>L-glutamine</name>
        <dbReference type="ChEBI" id="CHEBI:58359"/>
    </ligand>
</feature>
<keyword evidence="6 10" id="KW-0067">ATP-binding</keyword>
<dbReference type="SUPFAM" id="SSF52317">
    <property type="entry name" value="Class I glutamine amidotransferase-like"/>
    <property type="match status" value="1"/>
</dbReference>
<proteinExistence type="inferred from homology"/>
<dbReference type="InterPro" id="IPR035686">
    <property type="entry name" value="CPSase_GATase1"/>
</dbReference>
<dbReference type="Gene3D" id="3.40.50.880">
    <property type="match status" value="1"/>
</dbReference>
<feature type="binding site" evidence="10">
    <location>
        <position position="289"/>
    </location>
    <ligand>
        <name>L-glutamine</name>
        <dbReference type="ChEBI" id="CHEBI:58359"/>
    </ligand>
</feature>
<dbReference type="PRINTS" id="PR00097">
    <property type="entry name" value="ANTSNTHASEII"/>
</dbReference>
<keyword evidence="4 10" id="KW-0436">Ligase</keyword>
<dbReference type="InterPro" id="IPR029062">
    <property type="entry name" value="Class_I_gatase-like"/>
</dbReference>
<feature type="binding site" evidence="10">
    <location>
        <position position="330"/>
    </location>
    <ligand>
        <name>L-glutamine</name>
        <dbReference type="ChEBI" id="CHEBI:58359"/>
    </ligand>
</feature>
<dbReference type="EMBL" id="JADGMQ010000002">
    <property type="protein sequence ID" value="MBI1619986.1"/>
    <property type="molecule type" value="Genomic_DNA"/>
</dbReference>
<feature type="active site" evidence="10">
    <location>
        <position position="374"/>
    </location>
</feature>
<dbReference type="InterPro" id="IPR017926">
    <property type="entry name" value="GATASE"/>
</dbReference>
<evidence type="ECO:0000256" key="4">
    <source>
        <dbReference type="ARBA" id="ARBA00022598"/>
    </source>
</evidence>
<dbReference type="PROSITE" id="PS51273">
    <property type="entry name" value="GATASE_TYPE_1"/>
    <property type="match status" value="1"/>
</dbReference>
<dbReference type="Proteomes" id="UP000601789">
    <property type="component" value="Unassembled WGS sequence"/>
</dbReference>
<dbReference type="InterPro" id="IPR006274">
    <property type="entry name" value="CarbamoylP_synth_ssu"/>
</dbReference>
<keyword evidence="10" id="KW-0028">Amino-acid biosynthesis</keyword>
<dbReference type="RefSeq" id="WP_198474858.1">
    <property type="nucleotide sequence ID" value="NZ_JADGMQ010000002.1"/>
</dbReference>
<sequence>MAMTGTTASTQPWQTKKPTALLVLADGTVIEGTGVGATGHVAGEVCFNTALTGYQEILTDPSYVSQIVTFTFPHIGNSGTNEEDIEGLAPAAKHGPVGAIFKAEITSPSNYRNSEGLDTWLRRRGVIAMCGLDTRALTALIREQGALNAVIAHNPDGIFDIEALKKEAREWSGVVGRDLADVVTSGQSSTWTETPWVWDEGYGELDTPAMHVVAIDYGVKRNILRLLSGLGAKITVVPAKTSAEEILAMNPDGIFLSNGPGDPAATGEYAVPIVQQLLKSELPIFGICLGHQILALALGAKTEKMHQGHHGANHPVKDHTTGKVEIVSMNHGFAVDSKSLPDGVVETHISLFDNSNCGIALTGKPVFSVQHHPEASPGSQDSHYLFQRFVDMIHERKSEPVVADR</sequence>
<gene>
    <name evidence="10 12" type="primary">carA</name>
    <name evidence="12" type="ORF">IOD40_04815</name>
</gene>
<dbReference type="NCBIfam" id="TIGR01368">
    <property type="entry name" value="CPSaseIIsmall"/>
    <property type="match status" value="1"/>
</dbReference>
<protein>
    <recommendedName>
        <fullName evidence="10">Carbamoyl phosphate synthase small chain</fullName>
        <ecNumber evidence="10">6.3.5.5</ecNumber>
    </recommendedName>
    <alternativeName>
        <fullName evidence="10">Carbamoyl phosphate synthetase glutamine chain</fullName>
    </alternativeName>
</protein>
<feature type="binding site" evidence="10">
    <location>
        <position position="259"/>
    </location>
    <ligand>
        <name>L-glutamine</name>
        <dbReference type="ChEBI" id="CHEBI:58359"/>
    </ligand>
</feature>
<dbReference type="NCBIfam" id="NF009475">
    <property type="entry name" value="PRK12838.1"/>
    <property type="match status" value="1"/>
</dbReference>
<keyword evidence="13" id="KW-1185">Reference proteome</keyword>
<dbReference type="EC" id="6.3.5.5" evidence="10"/>
<dbReference type="PRINTS" id="PR00099">
    <property type="entry name" value="CPSGATASE"/>
</dbReference>
<keyword evidence="7 10" id="KW-0315">Glutamine amidotransferase</keyword>
<evidence type="ECO:0000313" key="13">
    <source>
        <dbReference type="Proteomes" id="UP000601789"/>
    </source>
</evidence>
<name>A0ABS0S9M1_9HYPH</name>
<evidence type="ECO:0000256" key="10">
    <source>
        <dbReference type="HAMAP-Rule" id="MF_01209"/>
    </source>
</evidence>
<keyword evidence="5 10" id="KW-0547">Nucleotide-binding</keyword>
<dbReference type="PRINTS" id="PR00096">
    <property type="entry name" value="GATASE"/>
</dbReference>